<feature type="domain" description="LysM" evidence="2">
    <location>
        <begin position="48"/>
        <end position="92"/>
    </location>
</feature>
<dbReference type="AlphaFoldDB" id="A0AAW1UTV8"/>
<dbReference type="Pfam" id="PF01476">
    <property type="entry name" value="LysM"/>
    <property type="match status" value="1"/>
</dbReference>
<sequence>MDVFLMWKLNLFKCFRQKYMDSLNKWSDDEETELFLKSKTDKREIPTVEKTIEDGDTLQSLAIRYHCTIEDIKRLNNIHKENEIYARNSIKVPHKPFSEALAPVHISGSTTPENKLIDIEIPTINAKDLSSKIEKSSSSNSNEVNEIIFNSQIALKPINISEEQEIGDDEEVNLLPSKPDQTIISKLSCSGVDGDISLIGLVLCIVVLIFAAPLIYVFYIAENMEESHLEHT</sequence>
<keyword evidence="1" id="KW-1133">Transmembrane helix</keyword>
<dbReference type="InterPro" id="IPR018392">
    <property type="entry name" value="LysM"/>
</dbReference>
<dbReference type="CDD" id="cd00118">
    <property type="entry name" value="LysM"/>
    <property type="match status" value="1"/>
</dbReference>
<dbReference type="InterPro" id="IPR036779">
    <property type="entry name" value="LysM_dom_sf"/>
</dbReference>
<feature type="transmembrane region" description="Helical" evidence="1">
    <location>
        <begin position="196"/>
        <end position="219"/>
    </location>
</feature>
<accession>A0AAW1UTV8</accession>
<dbReference type="PANTHER" id="PTHR20932">
    <property type="entry name" value="LYSM AND PUTATIVE PEPTIDOGLYCAN-BINDING DOMAIN-CONTAINING PROTEIN"/>
    <property type="match status" value="1"/>
</dbReference>
<dbReference type="SUPFAM" id="SSF54106">
    <property type="entry name" value="LysM domain"/>
    <property type="match status" value="1"/>
</dbReference>
<name>A0AAW1UTV8_9CUCU</name>
<evidence type="ECO:0000259" key="2">
    <source>
        <dbReference type="PROSITE" id="PS51782"/>
    </source>
</evidence>
<gene>
    <name evidence="3" type="ORF">WA026_017519</name>
</gene>
<dbReference type="SMART" id="SM00257">
    <property type="entry name" value="LysM"/>
    <property type="match status" value="1"/>
</dbReference>
<keyword evidence="1" id="KW-0812">Transmembrane</keyword>
<keyword evidence="4" id="KW-1185">Reference proteome</keyword>
<dbReference type="Proteomes" id="UP001431783">
    <property type="component" value="Unassembled WGS sequence"/>
</dbReference>
<evidence type="ECO:0000256" key="1">
    <source>
        <dbReference type="SAM" id="Phobius"/>
    </source>
</evidence>
<dbReference type="EMBL" id="JARQZJ010000101">
    <property type="protein sequence ID" value="KAK9886594.1"/>
    <property type="molecule type" value="Genomic_DNA"/>
</dbReference>
<dbReference type="InterPro" id="IPR045030">
    <property type="entry name" value="LYSM1-4"/>
</dbReference>
<reference evidence="3 4" key="1">
    <citation type="submission" date="2023-03" db="EMBL/GenBank/DDBJ databases">
        <title>Genome insight into feeding habits of ladybird beetles.</title>
        <authorList>
            <person name="Li H.-S."/>
            <person name="Huang Y.-H."/>
            <person name="Pang H."/>
        </authorList>
    </citation>
    <scope>NUCLEOTIDE SEQUENCE [LARGE SCALE GENOMIC DNA]</scope>
    <source>
        <strain evidence="3">SYSU_2023b</strain>
        <tissue evidence="3">Whole body</tissue>
    </source>
</reference>
<protein>
    <recommendedName>
        <fullName evidence="2">LysM domain-containing protein</fullName>
    </recommendedName>
</protein>
<organism evidence="3 4">
    <name type="scientific">Henosepilachna vigintioctopunctata</name>
    <dbReference type="NCBI Taxonomy" id="420089"/>
    <lineage>
        <taxon>Eukaryota</taxon>
        <taxon>Metazoa</taxon>
        <taxon>Ecdysozoa</taxon>
        <taxon>Arthropoda</taxon>
        <taxon>Hexapoda</taxon>
        <taxon>Insecta</taxon>
        <taxon>Pterygota</taxon>
        <taxon>Neoptera</taxon>
        <taxon>Endopterygota</taxon>
        <taxon>Coleoptera</taxon>
        <taxon>Polyphaga</taxon>
        <taxon>Cucujiformia</taxon>
        <taxon>Coccinelloidea</taxon>
        <taxon>Coccinellidae</taxon>
        <taxon>Epilachninae</taxon>
        <taxon>Epilachnini</taxon>
        <taxon>Henosepilachna</taxon>
    </lineage>
</organism>
<dbReference type="PROSITE" id="PS51782">
    <property type="entry name" value="LYSM"/>
    <property type="match status" value="1"/>
</dbReference>
<dbReference type="PANTHER" id="PTHR20932:SF13">
    <property type="entry name" value="LD36653P"/>
    <property type="match status" value="1"/>
</dbReference>
<comment type="caution">
    <text evidence="3">The sequence shown here is derived from an EMBL/GenBank/DDBJ whole genome shotgun (WGS) entry which is preliminary data.</text>
</comment>
<evidence type="ECO:0000313" key="4">
    <source>
        <dbReference type="Proteomes" id="UP001431783"/>
    </source>
</evidence>
<evidence type="ECO:0000313" key="3">
    <source>
        <dbReference type="EMBL" id="KAK9886594.1"/>
    </source>
</evidence>
<keyword evidence="1" id="KW-0472">Membrane</keyword>
<dbReference type="Gene3D" id="3.10.350.10">
    <property type="entry name" value="LysM domain"/>
    <property type="match status" value="1"/>
</dbReference>
<proteinExistence type="predicted"/>